<proteinExistence type="predicted"/>
<name>A0AAJ6YVV5_9HYME</name>
<protein>
    <submittedName>
        <fullName evidence="2">Uncharacterized protein LOC105368155 isoform X1</fullName>
    </submittedName>
</protein>
<evidence type="ECO:0000313" key="2">
    <source>
        <dbReference type="RefSeq" id="XP_011505397.1"/>
    </source>
</evidence>
<evidence type="ECO:0000313" key="1">
    <source>
        <dbReference type="Proteomes" id="UP000695007"/>
    </source>
</evidence>
<dbReference type="RefSeq" id="XP_011505397.1">
    <property type="nucleotide sequence ID" value="XM_011507095.1"/>
</dbReference>
<dbReference type="KEGG" id="csol:105368155"/>
<dbReference type="GeneID" id="105368155"/>
<organism evidence="1 2">
    <name type="scientific">Ceratosolen solmsi marchali</name>
    <dbReference type="NCBI Taxonomy" id="326594"/>
    <lineage>
        <taxon>Eukaryota</taxon>
        <taxon>Metazoa</taxon>
        <taxon>Ecdysozoa</taxon>
        <taxon>Arthropoda</taxon>
        <taxon>Hexapoda</taxon>
        <taxon>Insecta</taxon>
        <taxon>Pterygota</taxon>
        <taxon>Neoptera</taxon>
        <taxon>Endopterygota</taxon>
        <taxon>Hymenoptera</taxon>
        <taxon>Apocrita</taxon>
        <taxon>Proctotrupomorpha</taxon>
        <taxon>Chalcidoidea</taxon>
        <taxon>Agaonidae</taxon>
        <taxon>Agaoninae</taxon>
        <taxon>Ceratosolen</taxon>
    </lineage>
</organism>
<accession>A0AAJ6YVV5</accession>
<gene>
    <name evidence="2" type="primary">LOC105368155</name>
</gene>
<sequence length="115" mass="12996">MKSSNMNESFLKVPCYSGHLLQNTRSRKCSIVREEEDEDTSSGKDDKCNSAFVNALGRRGSRSEGKLSRIFQDRLAQLSGEDLELKSMRNAHEDSSIECKELPLYQMKKKPGSYG</sequence>
<dbReference type="AlphaFoldDB" id="A0AAJ6YVV5"/>
<dbReference type="Proteomes" id="UP000695007">
    <property type="component" value="Unplaced"/>
</dbReference>
<keyword evidence="1" id="KW-1185">Reference proteome</keyword>
<reference evidence="2" key="1">
    <citation type="submission" date="2025-08" db="UniProtKB">
        <authorList>
            <consortium name="RefSeq"/>
        </authorList>
    </citation>
    <scope>IDENTIFICATION</scope>
</reference>